<feature type="repeat" description="WD" evidence="5">
    <location>
        <begin position="728"/>
        <end position="759"/>
    </location>
</feature>
<evidence type="ECO:0000259" key="7">
    <source>
        <dbReference type="PROSITE" id="PS50011"/>
    </source>
</evidence>
<evidence type="ECO:0000256" key="3">
    <source>
        <dbReference type="ARBA" id="ARBA00022741"/>
    </source>
</evidence>
<dbReference type="PROSITE" id="PS50011">
    <property type="entry name" value="PROTEIN_KINASE_DOM"/>
    <property type="match status" value="1"/>
</dbReference>
<feature type="repeat" description="WD" evidence="5">
    <location>
        <begin position="937"/>
        <end position="978"/>
    </location>
</feature>
<dbReference type="PROSITE" id="PS00678">
    <property type="entry name" value="WD_REPEATS_1"/>
    <property type="match status" value="2"/>
</dbReference>
<feature type="repeat" description="WD" evidence="5">
    <location>
        <begin position="466"/>
        <end position="507"/>
    </location>
</feature>
<keyword evidence="3 6" id="KW-0547">Nucleotide-binding</keyword>
<dbReference type="Pfam" id="PF00069">
    <property type="entry name" value="Pkinase"/>
    <property type="match status" value="1"/>
</dbReference>
<dbReference type="InterPro" id="IPR017441">
    <property type="entry name" value="Protein_kinase_ATP_BS"/>
</dbReference>
<dbReference type="Proteomes" id="UP000318081">
    <property type="component" value="Chromosome"/>
</dbReference>
<evidence type="ECO:0000256" key="4">
    <source>
        <dbReference type="ARBA" id="ARBA00022840"/>
    </source>
</evidence>
<keyword evidence="2" id="KW-0677">Repeat</keyword>
<protein>
    <submittedName>
        <fullName evidence="8">Serine/threonine-protein kinase PrkC</fullName>
        <ecNumber evidence="8">2.7.11.1</ecNumber>
    </submittedName>
</protein>
<dbReference type="InterPro" id="IPR015943">
    <property type="entry name" value="WD40/YVTN_repeat-like_dom_sf"/>
</dbReference>
<dbReference type="PRINTS" id="PR00320">
    <property type="entry name" value="GPROTEINBRPT"/>
</dbReference>
<dbReference type="Gene3D" id="3.30.200.20">
    <property type="entry name" value="Phosphorylase Kinase, domain 1"/>
    <property type="match status" value="1"/>
</dbReference>
<feature type="domain" description="Protein kinase" evidence="7">
    <location>
        <begin position="63"/>
        <end position="335"/>
    </location>
</feature>
<evidence type="ECO:0000256" key="6">
    <source>
        <dbReference type="PROSITE-ProRule" id="PRU10141"/>
    </source>
</evidence>
<dbReference type="InterPro" id="IPR019775">
    <property type="entry name" value="WD40_repeat_CS"/>
</dbReference>
<dbReference type="CDD" id="cd00200">
    <property type="entry name" value="WD40"/>
    <property type="match status" value="1"/>
</dbReference>
<dbReference type="SMART" id="SM00220">
    <property type="entry name" value="S_TKc"/>
    <property type="match status" value="1"/>
</dbReference>
<dbReference type="InterPro" id="IPR036322">
    <property type="entry name" value="WD40_repeat_dom_sf"/>
</dbReference>
<dbReference type="SUPFAM" id="SSF56112">
    <property type="entry name" value="Protein kinase-like (PK-like)"/>
    <property type="match status" value="1"/>
</dbReference>
<feature type="repeat" description="WD" evidence="5">
    <location>
        <begin position="979"/>
        <end position="1020"/>
    </location>
</feature>
<dbReference type="Gene3D" id="1.10.510.10">
    <property type="entry name" value="Transferase(Phosphotransferase) domain 1"/>
    <property type="match status" value="1"/>
</dbReference>
<evidence type="ECO:0000313" key="8">
    <source>
        <dbReference type="EMBL" id="QDV84955.1"/>
    </source>
</evidence>
<accession>A0ABX5XVK6</accession>
<proteinExistence type="predicted"/>
<sequence>MTLDDSTQAIPEVGFDSESSVRRAFERLSEAFSDDGDRSFPSSFRAVLTGFQADGDAIRLGRFTLVELLGEGTFASVYRARDDLLQRDVALKIPKPEVLLSEPRLNRFLNEARILSRLHHPNIVPVLDAKADNFEFFIAREYCEGPNLAEWLAGRDEPMEPRTAAEIVTRLAKAAQHANDQGVLHRDIKPSNVLLQPREDGHGGFPYTVLLSDFGLAKVFDQQDGNGTATGTMVGTPCYMAPEQARGNAEVDSSAEVYSLGVTLYELLTKSVPLRSDDHVEFMTMISQSVPDSVRKRNREVPRDLEAITMKCLEKTPAKRYATPSDLALDLERFLRHEAVTARRSGPGRTLWRWIRCHPTLATLAATVLIAASIVYATLLNRDARVTAVNATLKESLVRAEASRRYAEQLAYASDMRLAGRALADGDVRQLRRLVERHRPDPHSGETPGFEWQVLKRAAELECRQINDSFAPVNCVRFSSDGRWLATCGNDGFLRLYDAKTLDNHSTRFVGFGEVASLAFSPDSGTIATAHADGSVVIRACDSGEQLRLIEAHQGQTNTILFSPDGASLFTGGADGVIRVWDSETGACLGELLGHLKSVDEIAIGGDGRLLASVSRDRTLRLWEVGEREAMEQLQVLESPYRFTSVGLSPDARWLSVGTLHEGTLVFPPTDRSATSVSPHLDPVESVAFDPTGRWAADGDRAGVIRFWPINGSATPPWAGHPITPISWCGHGDKIRSISFSSDGEFLATASKDGVVKVWAINDVIESNVAPLGRGFRIEKISHLDDATFVTADASVPAILRKWDYATNSELMHVTAAERVFSMGATRDGGSLFLGYLSGKIDQLDAKRLKTQRRIESIDSPILGLVVSGGDELLCAWTDRGLHWFDLPSLERVEGLPDRRCNAVAMSDDGRWFALGAKPEDTIEIWDLRQRVLARVLPSSGGSVNALCFAPDHKTLAAADDLRGIKLWNVATGKRVMTLEGETGRLNDLAFFPDQKRLVSVAVNRAIRIWHLPTARQLLELRPPTNHAMVPGNVVLVSPDGRKVIVCLTSLRAHVYGAGTGKTKSP</sequence>
<evidence type="ECO:0000256" key="5">
    <source>
        <dbReference type="PROSITE-ProRule" id="PRU00221"/>
    </source>
</evidence>
<dbReference type="InterPro" id="IPR011009">
    <property type="entry name" value="Kinase-like_dom_sf"/>
</dbReference>
<dbReference type="GO" id="GO:0004674">
    <property type="term" value="F:protein serine/threonine kinase activity"/>
    <property type="evidence" value="ECO:0007669"/>
    <property type="project" value="UniProtKB-EC"/>
</dbReference>
<dbReference type="EMBL" id="CP036432">
    <property type="protein sequence ID" value="QDV84955.1"/>
    <property type="molecule type" value="Genomic_DNA"/>
</dbReference>
<dbReference type="PROSITE" id="PS50294">
    <property type="entry name" value="WD_REPEATS_REGION"/>
    <property type="match status" value="4"/>
</dbReference>
<feature type="repeat" description="WD" evidence="5">
    <location>
        <begin position="677"/>
        <end position="708"/>
    </location>
</feature>
<dbReference type="InterPro" id="IPR000719">
    <property type="entry name" value="Prot_kinase_dom"/>
</dbReference>
<dbReference type="RefSeq" id="WP_145213924.1">
    <property type="nucleotide sequence ID" value="NZ_CP036432.1"/>
</dbReference>
<keyword evidence="1 5" id="KW-0853">WD repeat</keyword>
<feature type="repeat" description="WD" evidence="5">
    <location>
        <begin position="550"/>
        <end position="591"/>
    </location>
</feature>
<keyword evidence="9" id="KW-1185">Reference proteome</keyword>
<keyword evidence="4 6" id="KW-0067">ATP-binding</keyword>
<evidence type="ECO:0000256" key="2">
    <source>
        <dbReference type="ARBA" id="ARBA00022737"/>
    </source>
</evidence>
<keyword evidence="8" id="KW-0418">Kinase</keyword>
<dbReference type="PROSITE" id="PS00107">
    <property type="entry name" value="PROTEIN_KINASE_ATP"/>
    <property type="match status" value="1"/>
</dbReference>
<dbReference type="Gene3D" id="2.130.10.10">
    <property type="entry name" value="YVTN repeat-like/Quinoprotein amine dehydrogenase"/>
    <property type="match status" value="4"/>
</dbReference>
<organism evidence="8 9">
    <name type="scientific">Stieleria magnilauensis</name>
    <dbReference type="NCBI Taxonomy" id="2527963"/>
    <lineage>
        <taxon>Bacteria</taxon>
        <taxon>Pseudomonadati</taxon>
        <taxon>Planctomycetota</taxon>
        <taxon>Planctomycetia</taxon>
        <taxon>Pirellulales</taxon>
        <taxon>Pirellulaceae</taxon>
        <taxon>Stieleria</taxon>
    </lineage>
</organism>
<evidence type="ECO:0000313" key="9">
    <source>
        <dbReference type="Proteomes" id="UP000318081"/>
    </source>
</evidence>
<dbReference type="InterPro" id="IPR020472">
    <property type="entry name" value="WD40_PAC1"/>
</dbReference>
<dbReference type="Pfam" id="PF00400">
    <property type="entry name" value="WD40"/>
    <property type="match status" value="8"/>
</dbReference>
<name>A0ABX5XVK6_9BACT</name>
<keyword evidence="8" id="KW-0808">Transferase</keyword>
<dbReference type="SMART" id="SM00320">
    <property type="entry name" value="WD40"/>
    <property type="match status" value="10"/>
</dbReference>
<gene>
    <name evidence="8" type="primary">prkC_20</name>
    <name evidence="8" type="ORF">TBK1r_39070</name>
</gene>
<evidence type="ECO:0000256" key="1">
    <source>
        <dbReference type="ARBA" id="ARBA00022574"/>
    </source>
</evidence>
<feature type="binding site" evidence="6">
    <location>
        <position position="92"/>
    </location>
    <ligand>
        <name>ATP</name>
        <dbReference type="ChEBI" id="CHEBI:30616"/>
    </ligand>
</feature>
<dbReference type="CDD" id="cd14014">
    <property type="entry name" value="STKc_PknB_like"/>
    <property type="match status" value="1"/>
</dbReference>
<dbReference type="PANTHER" id="PTHR19879">
    <property type="entry name" value="TRANSCRIPTION INITIATION FACTOR TFIID"/>
    <property type="match status" value="1"/>
</dbReference>
<dbReference type="SUPFAM" id="SSF50978">
    <property type="entry name" value="WD40 repeat-like"/>
    <property type="match status" value="2"/>
</dbReference>
<dbReference type="EC" id="2.7.11.1" evidence="8"/>
<reference evidence="8 9" key="1">
    <citation type="submission" date="2019-02" db="EMBL/GenBank/DDBJ databases">
        <title>Deep-cultivation of Planctomycetes and their phenomic and genomic characterization uncovers novel biology.</title>
        <authorList>
            <person name="Wiegand S."/>
            <person name="Jogler M."/>
            <person name="Boedeker C."/>
            <person name="Pinto D."/>
            <person name="Vollmers J."/>
            <person name="Rivas-Marin E."/>
            <person name="Kohn T."/>
            <person name="Peeters S.H."/>
            <person name="Heuer A."/>
            <person name="Rast P."/>
            <person name="Oberbeckmann S."/>
            <person name="Bunk B."/>
            <person name="Jeske O."/>
            <person name="Meyerdierks A."/>
            <person name="Storesund J.E."/>
            <person name="Kallscheuer N."/>
            <person name="Luecker S."/>
            <person name="Lage O.M."/>
            <person name="Pohl T."/>
            <person name="Merkel B.J."/>
            <person name="Hornburger P."/>
            <person name="Mueller R.-W."/>
            <person name="Bruemmer F."/>
            <person name="Labrenz M."/>
            <person name="Spormann A.M."/>
            <person name="Op den Camp H."/>
            <person name="Overmann J."/>
            <person name="Amann R."/>
            <person name="Jetten M.S.M."/>
            <person name="Mascher T."/>
            <person name="Medema M.H."/>
            <person name="Devos D.P."/>
            <person name="Kaster A.-K."/>
            <person name="Ovreas L."/>
            <person name="Rohde M."/>
            <person name="Galperin M.Y."/>
            <person name="Jogler C."/>
        </authorList>
    </citation>
    <scope>NUCLEOTIDE SEQUENCE [LARGE SCALE GENOMIC DNA]</scope>
    <source>
        <strain evidence="8 9">TBK1r</strain>
    </source>
</reference>
<feature type="repeat" description="WD" evidence="5">
    <location>
        <begin position="592"/>
        <end position="633"/>
    </location>
</feature>
<dbReference type="PROSITE" id="PS50082">
    <property type="entry name" value="WD_REPEATS_2"/>
    <property type="match status" value="7"/>
</dbReference>
<dbReference type="PROSITE" id="PS00108">
    <property type="entry name" value="PROTEIN_KINASE_ST"/>
    <property type="match status" value="1"/>
</dbReference>
<dbReference type="InterPro" id="IPR008271">
    <property type="entry name" value="Ser/Thr_kinase_AS"/>
</dbReference>
<dbReference type="PANTHER" id="PTHR19879:SF9">
    <property type="entry name" value="TRANSCRIPTION INITIATION FACTOR TFIID SUBUNIT 5"/>
    <property type="match status" value="1"/>
</dbReference>
<dbReference type="InterPro" id="IPR001680">
    <property type="entry name" value="WD40_rpt"/>
</dbReference>